<keyword evidence="4 9" id="KW-0540">Nuclease</keyword>
<protein>
    <recommendedName>
        <fullName evidence="9">Endoribonuclease YbeY</fullName>
        <ecNumber evidence="9">3.1.-.-</ecNumber>
    </recommendedName>
</protein>
<dbReference type="OrthoDB" id="9807740at2"/>
<evidence type="ECO:0000256" key="1">
    <source>
        <dbReference type="ARBA" id="ARBA00010875"/>
    </source>
</evidence>
<evidence type="ECO:0000256" key="3">
    <source>
        <dbReference type="ARBA" id="ARBA00022552"/>
    </source>
</evidence>
<dbReference type="HAMAP" id="MF_00009">
    <property type="entry name" value="Endoribonucl_YbeY"/>
    <property type="match status" value="1"/>
</dbReference>
<organism evidence="10 11">
    <name type="scientific">Enteractinococcus coprophilus</name>
    <dbReference type="NCBI Taxonomy" id="1027633"/>
    <lineage>
        <taxon>Bacteria</taxon>
        <taxon>Bacillati</taxon>
        <taxon>Actinomycetota</taxon>
        <taxon>Actinomycetes</taxon>
        <taxon>Micrococcales</taxon>
        <taxon>Micrococcaceae</taxon>
    </lineage>
</organism>
<keyword evidence="7 9" id="KW-0378">Hydrolase</keyword>
<dbReference type="SUPFAM" id="SSF55486">
    <property type="entry name" value="Metalloproteases ('zincins'), catalytic domain"/>
    <property type="match status" value="1"/>
</dbReference>
<comment type="similarity">
    <text evidence="1 9">Belongs to the endoribonuclease YbeY family.</text>
</comment>
<dbReference type="GO" id="GO:0004521">
    <property type="term" value="F:RNA endonuclease activity"/>
    <property type="evidence" value="ECO:0007669"/>
    <property type="project" value="UniProtKB-UniRule"/>
</dbReference>
<comment type="cofactor">
    <cofactor evidence="9">
        <name>Zn(2+)</name>
        <dbReference type="ChEBI" id="CHEBI:29105"/>
    </cofactor>
    <text evidence="9">Binds 1 zinc ion.</text>
</comment>
<dbReference type="Proteomes" id="UP000319746">
    <property type="component" value="Unassembled WGS sequence"/>
</dbReference>
<dbReference type="PROSITE" id="PS01306">
    <property type="entry name" value="UPF0054"/>
    <property type="match status" value="1"/>
</dbReference>
<dbReference type="NCBIfam" id="TIGR00043">
    <property type="entry name" value="rRNA maturation RNase YbeY"/>
    <property type="match status" value="1"/>
</dbReference>
<reference evidence="10 11" key="1">
    <citation type="submission" date="2019-06" db="EMBL/GenBank/DDBJ databases">
        <title>Sequencing the genomes of 1000 actinobacteria strains.</title>
        <authorList>
            <person name="Klenk H.-P."/>
        </authorList>
    </citation>
    <scope>NUCLEOTIDE SEQUENCE [LARGE SCALE GENOMIC DNA]</scope>
    <source>
        <strain evidence="10 11">DSM 24083</strain>
    </source>
</reference>
<keyword evidence="9" id="KW-0963">Cytoplasm</keyword>
<keyword evidence="3 9" id="KW-0698">rRNA processing</keyword>
<comment type="function">
    <text evidence="9">Single strand-specific metallo-endoribonuclease involved in late-stage 70S ribosome quality control and in maturation of the 3' terminus of the 16S rRNA.</text>
</comment>
<dbReference type="Pfam" id="PF02130">
    <property type="entry name" value="YbeY"/>
    <property type="match status" value="1"/>
</dbReference>
<dbReference type="GO" id="GO:0004222">
    <property type="term" value="F:metalloendopeptidase activity"/>
    <property type="evidence" value="ECO:0007669"/>
    <property type="project" value="InterPro"/>
</dbReference>
<evidence type="ECO:0000256" key="8">
    <source>
        <dbReference type="ARBA" id="ARBA00022833"/>
    </source>
</evidence>
<dbReference type="EC" id="3.1.-.-" evidence="9"/>
<keyword evidence="8 9" id="KW-0862">Zinc</keyword>
<dbReference type="PANTHER" id="PTHR46986:SF1">
    <property type="entry name" value="ENDORIBONUCLEASE YBEY, CHLOROPLASTIC"/>
    <property type="match status" value="1"/>
</dbReference>
<evidence type="ECO:0000256" key="9">
    <source>
        <dbReference type="HAMAP-Rule" id="MF_00009"/>
    </source>
</evidence>
<dbReference type="GO" id="GO:0008270">
    <property type="term" value="F:zinc ion binding"/>
    <property type="evidence" value="ECO:0007669"/>
    <property type="project" value="UniProtKB-UniRule"/>
</dbReference>
<proteinExistence type="inferred from homology"/>
<evidence type="ECO:0000256" key="2">
    <source>
        <dbReference type="ARBA" id="ARBA00022517"/>
    </source>
</evidence>
<accession>A0A543AJG0</accession>
<dbReference type="InterPro" id="IPR002036">
    <property type="entry name" value="YbeY"/>
</dbReference>
<feature type="binding site" evidence="9">
    <location>
        <position position="115"/>
    </location>
    <ligand>
        <name>Zn(2+)</name>
        <dbReference type="ChEBI" id="CHEBI:29105"/>
        <note>catalytic</note>
    </ligand>
</feature>
<dbReference type="AlphaFoldDB" id="A0A543AJG0"/>
<name>A0A543AJG0_9MICC</name>
<dbReference type="PANTHER" id="PTHR46986">
    <property type="entry name" value="ENDORIBONUCLEASE YBEY, CHLOROPLASTIC"/>
    <property type="match status" value="1"/>
</dbReference>
<keyword evidence="2 9" id="KW-0690">Ribosome biogenesis</keyword>
<evidence type="ECO:0000256" key="7">
    <source>
        <dbReference type="ARBA" id="ARBA00022801"/>
    </source>
</evidence>
<dbReference type="GO" id="GO:0006364">
    <property type="term" value="P:rRNA processing"/>
    <property type="evidence" value="ECO:0007669"/>
    <property type="project" value="UniProtKB-UniRule"/>
</dbReference>
<evidence type="ECO:0000313" key="11">
    <source>
        <dbReference type="Proteomes" id="UP000319746"/>
    </source>
</evidence>
<feature type="binding site" evidence="9">
    <location>
        <position position="125"/>
    </location>
    <ligand>
        <name>Zn(2+)</name>
        <dbReference type="ChEBI" id="CHEBI:29105"/>
        <note>catalytic</note>
    </ligand>
</feature>
<dbReference type="Gene3D" id="3.40.390.30">
    <property type="entry name" value="Metalloproteases ('zincins'), catalytic domain"/>
    <property type="match status" value="1"/>
</dbReference>
<dbReference type="InterPro" id="IPR020549">
    <property type="entry name" value="YbeY_CS"/>
</dbReference>
<feature type="binding site" evidence="9">
    <location>
        <position position="119"/>
    </location>
    <ligand>
        <name>Zn(2+)</name>
        <dbReference type="ChEBI" id="CHEBI:29105"/>
        <note>catalytic</note>
    </ligand>
</feature>
<dbReference type="InterPro" id="IPR023091">
    <property type="entry name" value="MetalPrtase_cat_dom_sf_prd"/>
</dbReference>
<comment type="caution">
    <text evidence="10">The sequence shown here is derived from an EMBL/GenBank/DDBJ whole genome shotgun (WGS) entry which is preliminary data.</text>
</comment>
<keyword evidence="11" id="KW-1185">Reference proteome</keyword>
<sequence length="158" mass="17806">MAIEVLNETAFDVDIQRVMSLGKHLYENLHIHPASELAVVFVDNDAMSQLHREWMGLDGPTDVMSFPMDELRPGTQQQPAQGLLGDIVISPEVATEHAARGRHQVADEIALLVTHGLLHLLGYDHHDPEEKDEMFRLQNQLLEEFLGYAPPELHDEEA</sequence>
<comment type="subcellular location">
    <subcellularLocation>
        <location evidence="9">Cytoplasm</location>
    </subcellularLocation>
</comment>
<dbReference type="GO" id="GO:0005737">
    <property type="term" value="C:cytoplasm"/>
    <property type="evidence" value="ECO:0007669"/>
    <property type="project" value="UniProtKB-SubCell"/>
</dbReference>
<keyword evidence="5 9" id="KW-0479">Metal-binding</keyword>
<gene>
    <name evidence="9" type="primary">ybeY</name>
    <name evidence="10" type="ORF">FB556_1383</name>
</gene>
<evidence type="ECO:0000256" key="5">
    <source>
        <dbReference type="ARBA" id="ARBA00022723"/>
    </source>
</evidence>
<dbReference type="RefSeq" id="WP_141866044.1">
    <property type="nucleotide sequence ID" value="NZ_BAABAN010000004.1"/>
</dbReference>
<keyword evidence="6 9" id="KW-0255">Endonuclease</keyword>
<evidence type="ECO:0000313" key="10">
    <source>
        <dbReference type="EMBL" id="TQL72715.1"/>
    </source>
</evidence>
<evidence type="ECO:0000256" key="6">
    <source>
        <dbReference type="ARBA" id="ARBA00022759"/>
    </source>
</evidence>
<evidence type="ECO:0000256" key="4">
    <source>
        <dbReference type="ARBA" id="ARBA00022722"/>
    </source>
</evidence>
<dbReference type="EMBL" id="VFOU01000002">
    <property type="protein sequence ID" value="TQL72715.1"/>
    <property type="molecule type" value="Genomic_DNA"/>
</dbReference>